<dbReference type="KEGG" id="peh:Spb1_19080"/>
<gene>
    <name evidence="1" type="ORF">Spb1_19080</name>
</gene>
<accession>A0A518GNF2</accession>
<evidence type="ECO:0000313" key="2">
    <source>
        <dbReference type="Proteomes" id="UP000315349"/>
    </source>
</evidence>
<sequence>MTEEFPIEPPADSLLAESLIVPQETAASFRPAPQPDTRLYIPHHENWQARIKADTEKIYCYAKLPGEDFFHLILNGEIYLVGETEKYCLRCALRVGIATQDRLFWQNRVLKRSATSL</sequence>
<reference evidence="1 2" key="1">
    <citation type="submission" date="2019-02" db="EMBL/GenBank/DDBJ databases">
        <title>Deep-cultivation of Planctomycetes and their phenomic and genomic characterization uncovers novel biology.</title>
        <authorList>
            <person name="Wiegand S."/>
            <person name="Jogler M."/>
            <person name="Boedeker C."/>
            <person name="Pinto D."/>
            <person name="Vollmers J."/>
            <person name="Rivas-Marin E."/>
            <person name="Kohn T."/>
            <person name="Peeters S.H."/>
            <person name="Heuer A."/>
            <person name="Rast P."/>
            <person name="Oberbeckmann S."/>
            <person name="Bunk B."/>
            <person name="Jeske O."/>
            <person name="Meyerdierks A."/>
            <person name="Storesund J.E."/>
            <person name="Kallscheuer N."/>
            <person name="Luecker S."/>
            <person name="Lage O.M."/>
            <person name="Pohl T."/>
            <person name="Merkel B.J."/>
            <person name="Hornburger P."/>
            <person name="Mueller R.-W."/>
            <person name="Bruemmer F."/>
            <person name="Labrenz M."/>
            <person name="Spormann A.M."/>
            <person name="Op den Camp H."/>
            <person name="Overmann J."/>
            <person name="Amann R."/>
            <person name="Jetten M.S.M."/>
            <person name="Mascher T."/>
            <person name="Medema M.H."/>
            <person name="Devos D.P."/>
            <person name="Kaster A.-K."/>
            <person name="Ovreas L."/>
            <person name="Rohde M."/>
            <person name="Galperin M.Y."/>
            <person name="Jogler C."/>
        </authorList>
    </citation>
    <scope>NUCLEOTIDE SEQUENCE [LARGE SCALE GENOMIC DNA]</scope>
    <source>
        <strain evidence="1 2">Spb1</strain>
    </source>
</reference>
<protein>
    <submittedName>
        <fullName evidence="1">Uncharacterized protein</fullName>
    </submittedName>
</protein>
<name>A0A518GNF2_9PLAN</name>
<organism evidence="1 2">
    <name type="scientific">Planctopirus ephydatiae</name>
    <dbReference type="NCBI Taxonomy" id="2528019"/>
    <lineage>
        <taxon>Bacteria</taxon>
        <taxon>Pseudomonadati</taxon>
        <taxon>Planctomycetota</taxon>
        <taxon>Planctomycetia</taxon>
        <taxon>Planctomycetales</taxon>
        <taxon>Planctomycetaceae</taxon>
        <taxon>Planctopirus</taxon>
    </lineage>
</organism>
<dbReference type="EMBL" id="CP036299">
    <property type="protein sequence ID" value="QDV29981.1"/>
    <property type="molecule type" value="Genomic_DNA"/>
</dbReference>
<evidence type="ECO:0000313" key="1">
    <source>
        <dbReference type="EMBL" id="QDV29981.1"/>
    </source>
</evidence>
<dbReference type="AlphaFoldDB" id="A0A518GNF2"/>
<dbReference type="Proteomes" id="UP000315349">
    <property type="component" value="Chromosome"/>
</dbReference>
<proteinExistence type="predicted"/>
<keyword evidence="2" id="KW-1185">Reference proteome</keyword>
<dbReference type="OrthoDB" id="214926at2"/>
<dbReference type="RefSeq" id="WP_145298608.1">
    <property type="nucleotide sequence ID" value="NZ_CP036299.1"/>
</dbReference>